<feature type="coiled-coil region" evidence="1">
    <location>
        <begin position="221"/>
        <end position="280"/>
    </location>
</feature>
<dbReference type="EMBL" id="LKHV01000003">
    <property type="protein sequence ID" value="KRG19267.1"/>
    <property type="molecule type" value="Genomic_DNA"/>
</dbReference>
<keyword evidence="1" id="KW-0175">Coiled coil</keyword>
<feature type="coiled-coil region" evidence="1">
    <location>
        <begin position="1009"/>
        <end position="1069"/>
    </location>
</feature>
<reference evidence="3" key="2">
    <citation type="journal article" date="2016" name="Genome Announc.">
        <title>Draft Genome Sequences of Two Novel Amoeba-Resistant Intranuclear Bacteria, 'Candidatus Berkiella cookevillensis' and 'Candidatus Berkiella aquae'.</title>
        <authorList>
            <person name="Mehari Y.T."/>
            <person name="Arivett B.A."/>
            <person name="Farone A.L."/>
            <person name="Gunderson J.H."/>
            <person name="Farone M.B."/>
        </authorList>
    </citation>
    <scope>NUCLEOTIDE SEQUENCE</scope>
    <source>
        <strain evidence="3">CC99</strain>
    </source>
</reference>
<name>A0A0Q9YTA5_9GAMM</name>
<dbReference type="RefSeq" id="WP_057623908.1">
    <property type="nucleotide sequence ID" value="NZ_LKHV02000001.1"/>
</dbReference>
<comment type="caution">
    <text evidence="2">The sequence shown here is derived from an EMBL/GenBank/DDBJ whole genome shotgun (WGS) entry which is preliminary data.</text>
</comment>
<gene>
    <name evidence="2" type="ORF">CC99x_00789</name>
    <name evidence="3" type="ORF">CC99x_008175</name>
</gene>
<dbReference type="Proteomes" id="UP000051494">
    <property type="component" value="Unassembled WGS sequence"/>
</dbReference>
<evidence type="ECO:0000313" key="4">
    <source>
        <dbReference type="Proteomes" id="UP000051494"/>
    </source>
</evidence>
<evidence type="ECO:0000256" key="1">
    <source>
        <dbReference type="SAM" id="Coils"/>
    </source>
</evidence>
<dbReference type="EMBL" id="LKHV02000001">
    <property type="protein sequence ID" value="MCS5708881.1"/>
    <property type="molecule type" value="Genomic_DNA"/>
</dbReference>
<dbReference type="AlphaFoldDB" id="A0A0Q9YTA5"/>
<reference evidence="3" key="3">
    <citation type="submission" date="2021-06" db="EMBL/GenBank/DDBJ databases">
        <title>Genomic Description and Analysis of Intracellular Bacteria, Candidatus Berkiella cookevillensis and Candidatus Berkiella aquae.</title>
        <authorList>
            <person name="Kidane D.T."/>
            <person name="Mehari Y.T."/>
            <person name="Rice F.C."/>
            <person name="Arivett B.A."/>
            <person name="Farone A.L."/>
            <person name="Berk S.G."/>
            <person name="Farone M.B."/>
        </authorList>
    </citation>
    <scope>NUCLEOTIDE SEQUENCE</scope>
    <source>
        <strain evidence="3">CC99</strain>
    </source>
</reference>
<keyword evidence="4" id="KW-1185">Reference proteome</keyword>
<evidence type="ECO:0000313" key="2">
    <source>
        <dbReference type="EMBL" id="KRG19267.1"/>
    </source>
</evidence>
<evidence type="ECO:0000313" key="3">
    <source>
        <dbReference type="EMBL" id="MCS5708881.1"/>
    </source>
</evidence>
<protein>
    <submittedName>
        <fullName evidence="2">Uncharacterized protein</fullName>
    </submittedName>
</protein>
<proteinExistence type="predicted"/>
<reference evidence="2" key="1">
    <citation type="submission" date="2015-09" db="EMBL/GenBank/DDBJ databases">
        <title>Draft Genome Sequences of Two Novel Amoeba-resistant Intranuclear Bacteria, Candidatus Berkiella cookevillensis and Candidatus Berkiella aquae.</title>
        <authorList>
            <person name="Mehari Y.T."/>
            <person name="Arivett B.A."/>
            <person name="Farone A.L."/>
            <person name="Gunderson J.H."/>
            <person name="Farone M.B."/>
        </authorList>
    </citation>
    <scope>NUCLEOTIDE SEQUENCE [LARGE SCALE GENOMIC DNA]</scope>
    <source>
        <strain evidence="2">CC99</strain>
    </source>
</reference>
<accession>A0A0Q9YTA5</accession>
<sequence length="1155" mass="130617">MIRAPNAIVMFKFRLEKLKEVFNTGSKNVDDYHAALNMAFVQSGPPLMNPREAEERIESLIAIFDHLTPGFNDIKGQIIDLYADSLISNYKDAVGKNDQEKEQLAVPKRAALKEAVLNKLLFDLVSAGEKDILLPIIKKIATFQGGSGNFAAVEEYLNKEKIKAEKLVVEARLKKDPLIEAEYQELNTKRDRFIELHRFLAGQGLTEDDLAVQYGREYGELKEIERELNIRVKAARDAESKATPMREYINVERGKLNVALAKLKEEEDKLLESVDILNKKLDAAEGDVTLVDPFRLQLEITRQKIEAIGAQRTKLTVEAQINAEQKDELYLLEKMTALWQTSSKAYHQGKKKLSNANNSGAPQPLDFFAQGGDVKELLKRAKQKPVKQQGVASSSHQVIDDHENPAQAEWLKRFLEEYGQDYPEGLDALKEKISNFNRDMALIYKNAQEEKDSIRAIAANNNEKKASLNKDLEACAERYSQMVSDCVEGHSQIVRLDLRRLIAGAGAKKFLGMTNVGDRPTPFIGSDKYLSISFQILNQDIILKKMMMDALKVPVAPVKGGIQAQKEANQRYVLEGYTKDGNLKIQFKKNERVEDEARAVGRLNAHKDSLAGLIIKVADYPLMFVVADDVDTRRFEKEVDGIRKAEIAGFKIVSESDARKYISGDLDKDGNIFVATEGNPKEDKSAQTRYSLYLDVLTGTQLNRLANFIGIDFAIYFDASSSEKVDELKSILQDKLSRSNITMADILYVALGYRMRDNDVALALEQRFKPEGYVFDADTIKGDMFFADKVTIGHKTDSALKLEDVPINKVADNTQILVDINYKNSDSEDFIRRVELLESKISPINESLEDYRAELDGLPGKLEDFEAALREINRRIPHQDPQVLLRKYLAGSNPEDFSSPEGRLELVKHFSVVATCNFDIIRLEQDAVALLETITKEIASTRNAKRLELEQAQRNEDMRRLTAEIRREIKIDLYDNEDLVENERMTARLDAAAEAEYIKRHGANVVPIVQQVAQRAERANHELQDVQRGIQLANRLGNDEELIRLRAVAGDLTREIEELRRQLATSQLLQQQRLEVAQKSPMQVFIETGGDWDKAFKHAAQVSHLDHIDLGEVQKTWINGLKIGDISRKKAFNSSAATKVAEYNDAEKRREKYGQ</sequence>
<organism evidence="2">
    <name type="scientific">Candidatus Berkiella cookevillensis</name>
    <dbReference type="NCBI Taxonomy" id="437022"/>
    <lineage>
        <taxon>Bacteria</taxon>
        <taxon>Pseudomonadati</taxon>
        <taxon>Pseudomonadota</taxon>
        <taxon>Gammaproteobacteria</taxon>
        <taxon>Candidatus Berkiellales</taxon>
        <taxon>Candidatus Berkiellaceae</taxon>
        <taxon>Candidatus Berkiella</taxon>
    </lineage>
</organism>